<comment type="caution">
    <text evidence="15">The sequence shown here is derived from an EMBL/GenBank/DDBJ whole genome shotgun (WGS) entry which is preliminary data.</text>
</comment>
<dbReference type="GO" id="GO:0043138">
    <property type="term" value="F:3'-5' DNA helicase activity"/>
    <property type="evidence" value="ECO:0007669"/>
    <property type="project" value="UniProtKB-EC"/>
</dbReference>
<feature type="domain" description="Helicase ATP-binding" evidence="13">
    <location>
        <begin position="300"/>
        <end position="471"/>
    </location>
</feature>
<dbReference type="CDD" id="cd17929">
    <property type="entry name" value="DEXHc_priA"/>
    <property type="match status" value="1"/>
</dbReference>
<dbReference type="Pfam" id="PF18319">
    <property type="entry name" value="Zn_ribbon_PriA"/>
    <property type="match status" value="1"/>
</dbReference>
<evidence type="ECO:0000256" key="9">
    <source>
        <dbReference type="ARBA" id="ARBA00023125"/>
    </source>
</evidence>
<dbReference type="GO" id="GO:0046872">
    <property type="term" value="F:metal ion binding"/>
    <property type="evidence" value="ECO:0007669"/>
    <property type="project" value="UniProtKB-KW"/>
</dbReference>
<keyword evidence="9" id="KW-0238">DNA-binding</keyword>
<keyword evidence="6" id="KW-0347">Helicase</keyword>
<keyword evidence="8" id="KW-0067">ATP-binding</keyword>
<dbReference type="Pfam" id="PF00271">
    <property type="entry name" value="Helicase_C"/>
    <property type="match status" value="1"/>
</dbReference>
<dbReference type="PROSITE" id="PS51192">
    <property type="entry name" value="HELICASE_ATP_BIND_1"/>
    <property type="match status" value="1"/>
</dbReference>
<dbReference type="FunFam" id="3.40.1440.60:FF:000001">
    <property type="entry name" value="Primosomal protein N"/>
    <property type="match status" value="1"/>
</dbReference>
<protein>
    <recommendedName>
        <fullName evidence="11">DNA 3'-5' helicase</fullName>
        <ecNumber evidence="11">5.6.2.4</ecNumber>
    </recommendedName>
</protein>
<sequence>MSERITLFAEVILPLPLPSTYTYRVPLEWNDLVKKGQRVAVELGKKKIYSGIIQSIHQNAPKVSSVKYILSILDKEPIVSEVSLNFWQWVSNYYMCYLGDVMTAALPSSLRLKSETNIIINPDFDGDISNLNDDEATILELVSKKEAVSIDDIRTKTSIKEILPILNSMIKKNIIHTDEELKSKYRPKIEEYISLSSEYQTEEKLKELFEHLESKKTLKKQYEALLIFLSIAKYKDAEIKKSELTKLTNISLSSLQSLIKNNIFIVEKKLQSRLTDRSLALIENKLVLNDEQSDAYNQIIDNWDEKPVSLIHGVTGSGKTEIYIKLIQKVLEQGKQVLFLLPEIALTSHLISRLEKYFGNRIGVFHSRFSKDERVEVWNKVKNPIKTNRYDIILGSRSSVFLPFNDLGLVIVDEEHDSSYKQYDPSPRYNARDTAIVLAQFYGAKTILGSATPSLESYFNAKEGKYELLELKKRYSGTLLPEILVADVKEALKYKEMHSHFSKLLIDNITEALKNKEQVILFQNRRGFARYLQCEACGGVTSCKFCDVSLTYHKHTESLKCHYCGYTTTINEQCSECGSHKIKMIGFGTEKIEEDLNIFFPDAVVARMDLDTTKTKNSYEAIINDFQNRKIDILVGTQMITKGLDFDNVSVVGILNADSIINFPDFRSYERAFSQMVQVSGRAGRKFHRGKVIIQTFNPYHQSIRDVIDHNYTSMYESQILERKVFKYPPYFRLIKISLLHREKPTLEKFAGEFGIKLKEIFGGRILGPEYPLIPRIKNNYTIEFWLKIEKDISISQVKSEIKILVEKFLSSHSKLRIIVDVDPI</sequence>
<dbReference type="Pfam" id="PF18074">
    <property type="entry name" value="PriA_C"/>
    <property type="match status" value="1"/>
</dbReference>
<dbReference type="InterPro" id="IPR027417">
    <property type="entry name" value="P-loop_NTPase"/>
</dbReference>
<dbReference type="InterPro" id="IPR041236">
    <property type="entry name" value="PriA_C"/>
</dbReference>
<comment type="catalytic activity">
    <reaction evidence="12">
        <text>ATP + H2O = ADP + phosphate + H(+)</text>
        <dbReference type="Rhea" id="RHEA:13065"/>
        <dbReference type="ChEBI" id="CHEBI:15377"/>
        <dbReference type="ChEBI" id="CHEBI:15378"/>
        <dbReference type="ChEBI" id="CHEBI:30616"/>
        <dbReference type="ChEBI" id="CHEBI:43474"/>
        <dbReference type="ChEBI" id="CHEBI:456216"/>
        <dbReference type="EC" id="5.6.2.4"/>
    </reaction>
</comment>
<dbReference type="InterPro" id="IPR005259">
    <property type="entry name" value="PriA"/>
</dbReference>
<dbReference type="NCBIfam" id="TIGR00595">
    <property type="entry name" value="priA"/>
    <property type="match status" value="1"/>
</dbReference>
<keyword evidence="5 15" id="KW-0378">Hydrolase</keyword>
<evidence type="ECO:0000256" key="4">
    <source>
        <dbReference type="ARBA" id="ARBA00022741"/>
    </source>
</evidence>
<evidence type="ECO:0000256" key="12">
    <source>
        <dbReference type="ARBA" id="ARBA00048988"/>
    </source>
</evidence>
<dbReference type="GO" id="GO:1990077">
    <property type="term" value="C:primosome complex"/>
    <property type="evidence" value="ECO:0007669"/>
    <property type="project" value="UniProtKB-KW"/>
</dbReference>
<evidence type="ECO:0000256" key="8">
    <source>
        <dbReference type="ARBA" id="ARBA00022840"/>
    </source>
</evidence>
<keyword evidence="7" id="KW-0862">Zinc</keyword>
<evidence type="ECO:0000256" key="7">
    <source>
        <dbReference type="ARBA" id="ARBA00022833"/>
    </source>
</evidence>
<dbReference type="Gene3D" id="3.40.1440.60">
    <property type="entry name" value="PriA, 3(prime) DNA-binding domain"/>
    <property type="match status" value="1"/>
</dbReference>
<evidence type="ECO:0000313" key="15">
    <source>
        <dbReference type="EMBL" id="MPL90610.1"/>
    </source>
</evidence>
<evidence type="ECO:0000259" key="14">
    <source>
        <dbReference type="PROSITE" id="PS51194"/>
    </source>
</evidence>
<dbReference type="GO" id="GO:0006310">
    <property type="term" value="P:DNA recombination"/>
    <property type="evidence" value="ECO:0007669"/>
    <property type="project" value="InterPro"/>
</dbReference>
<dbReference type="GO" id="GO:0005524">
    <property type="term" value="F:ATP binding"/>
    <property type="evidence" value="ECO:0007669"/>
    <property type="project" value="UniProtKB-KW"/>
</dbReference>
<dbReference type="SMART" id="SM00487">
    <property type="entry name" value="DEXDc"/>
    <property type="match status" value="1"/>
</dbReference>
<dbReference type="EC" id="5.6.2.4" evidence="11"/>
<dbReference type="EMBL" id="VSSQ01000309">
    <property type="protein sequence ID" value="MPL90610.1"/>
    <property type="molecule type" value="Genomic_DNA"/>
</dbReference>
<evidence type="ECO:0000256" key="11">
    <source>
        <dbReference type="ARBA" id="ARBA00034808"/>
    </source>
</evidence>
<dbReference type="PROSITE" id="PS51194">
    <property type="entry name" value="HELICASE_CTER"/>
    <property type="match status" value="1"/>
</dbReference>
<evidence type="ECO:0000256" key="6">
    <source>
        <dbReference type="ARBA" id="ARBA00022806"/>
    </source>
</evidence>
<keyword evidence="3" id="KW-0479">Metal-binding</keyword>
<dbReference type="InterPro" id="IPR042115">
    <property type="entry name" value="PriA_3primeBD_sf"/>
</dbReference>
<dbReference type="FunFam" id="3.40.50.300:FF:000489">
    <property type="entry name" value="Primosome assembly protein PriA"/>
    <property type="match status" value="1"/>
</dbReference>
<dbReference type="InterPro" id="IPR014001">
    <property type="entry name" value="Helicase_ATP-bd"/>
</dbReference>
<dbReference type="PANTHER" id="PTHR30580:SF0">
    <property type="entry name" value="PRIMOSOMAL PROTEIN N"/>
    <property type="match status" value="1"/>
</dbReference>
<dbReference type="InterPro" id="IPR011545">
    <property type="entry name" value="DEAD/DEAH_box_helicase_dom"/>
</dbReference>
<dbReference type="HAMAP" id="MF_00983">
    <property type="entry name" value="PriA"/>
    <property type="match status" value="1"/>
</dbReference>
<evidence type="ECO:0000256" key="3">
    <source>
        <dbReference type="ARBA" id="ARBA00022723"/>
    </source>
</evidence>
<keyword evidence="10" id="KW-0413">Isomerase</keyword>
<dbReference type="GO" id="GO:0006269">
    <property type="term" value="P:DNA replication, synthesis of primer"/>
    <property type="evidence" value="ECO:0007669"/>
    <property type="project" value="UniProtKB-KW"/>
</dbReference>
<keyword evidence="4" id="KW-0547">Nucleotide-binding</keyword>
<organism evidence="15">
    <name type="scientific">bioreactor metagenome</name>
    <dbReference type="NCBI Taxonomy" id="1076179"/>
    <lineage>
        <taxon>unclassified sequences</taxon>
        <taxon>metagenomes</taxon>
        <taxon>ecological metagenomes</taxon>
    </lineage>
</organism>
<evidence type="ECO:0000256" key="1">
    <source>
        <dbReference type="ARBA" id="ARBA00022515"/>
    </source>
</evidence>
<dbReference type="SUPFAM" id="SSF52540">
    <property type="entry name" value="P-loop containing nucleoside triphosphate hydrolases"/>
    <property type="match status" value="2"/>
</dbReference>
<dbReference type="GO" id="GO:0006302">
    <property type="term" value="P:double-strand break repair"/>
    <property type="evidence" value="ECO:0007669"/>
    <property type="project" value="InterPro"/>
</dbReference>
<accession>A0A644VH59</accession>
<evidence type="ECO:0000256" key="5">
    <source>
        <dbReference type="ARBA" id="ARBA00022801"/>
    </source>
</evidence>
<name>A0A644VH59_9ZZZZ</name>
<keyword evidence="1" id="KW-0639">Primosome</keyword>
<dbReference type="Pfam" id="PF17764">
    <property type="entry name" value="PriA_3primeBD"/>
    <property type="match status" value="1"/>
</dbReference>
<gene>
    <name evidence="15" type="primary">priA_15</name>
    <name evidence="15" type="ORF">SDC9_36664</name>
</gene>
<dbReference type="Pfam" id="PF00270">
    <property type="entry name" value="DEAD"/>
    <property type="match status" value="1"/>
</dbReference>
<evidence type="ECO:0000256" key="2">
    <source>
        <dbReference type="ARBA" id="ARBA00022705"/>
    </source>
</evidence>
<evidence type="ECO:0000256" key="10">
    <source>
        <dbReference type="ARBA" id="ARBA00023235"/>
    </source>
</evidence>
<dbReference type="GO" id="GO:0006270">
    <property type="term" value="P:DNA replication initiation"/>
    <property type="evidence" value="ECO:0007669"/>
    <property type="project" value="TreeGrafter"/>
</dbReference>
<feature type="domain" description="Helicase C-terminal" evidence="14">
    <location>
        <begin position="505"/>
        <end position="726"/>
    </location>
</feature>
<keyword evidence="2" id="KW-0235">DNA replication</keyword>
<dbReference type="InterPro" id="IPR041222">
    <property type="entry name" value="PriA_3primeBD"/>
</dbReference>
<dbReference type="CDD" id="cd18804">
    <property type="entry name" value="SF2_C_priA"/>
    <property type="match status" value="1"/>
</dbReference>
<dbReference type="InterPro" id="IPR001650">
    <property type="entry name" value="Helicase_C-like"/>
</dbReference>
<dbReference type="SMART" id="SM00490">
    <property type="entry name" value="HELICc"/>
    <property type="match status" value="1"/>
</dbReference>
<dbReference type="PANTHER" id="PTHR30580">
    <property type="entry name" value="PRIMOSOMAL PROTEIN N"/>
    <property type="match status" value="1"/>
</dbReference>
<reference evidence="15" key="1">
    <citation type="submission" date="2019-08" db="EMBL/GenBank/DDBJ databases">
        <authorList>
            <person name="Kucharzyk K."/>
            <person name="Murdoch R.W."/>
            <person name="Higgins S."/>
            <person name="Loffler F."/>
        </authorList>
    </citation>
    <scope>NUCLEOTIDE SEQUENCE</scope>
</reference>
<dbReference type="Gene3D" id="3.40.50.300">
    <property type="entry name" value="P-loop containing nucleotide triphosphate hydrolases"/>
    <property type="match status" value="2"/>
</dbReference>
<dbReference type="InterPro" id="IPR040498">
    <property type="entry name" value="PriA_CRR"/>
</dbReference>
<evidence type="ECO:0000259" key="13">
    <source>
        <dbReference type="PROSITE" id="PS51192"/>
    </source>
</evidence>
<dbReference type="GO" id="GO:0003677">
    <property type="term" value="F:DNA binding"/>
    <property type="evidence" value="ECO:0007669"/>
    <property type="project" value="UniProtKB-KW"/>
</dbReference>
<proteinExistence type="inferred from homology"/>
<dbReference type="GO" id="GO:0016887">
    <property type="term" value="F:ATP hydrolysis activity"/>
    <property type="evidence" value="ECO:0007669"/>
    <property type="project" value="RHEA"/>
</dbReference>
<dbReference type="AlphaFoldDB" id="A0A644VH59"/>